<keyword evidence="11" id="KW-0156">Chromatin regulator</keyword>
<dbReference type="Pfam" id="PF21524">
    <property type="entry name" value="SAMD1_WH"/>
    <property type="match status" value="1"/>
</dbReference>
<evidence type="ECO:0000256" key="5">
    <source>
        <dbReference type="ARBA" id="ARBA00022499"/>
    </source>
</evidence>
<evidence type="ECO:0000313" key="24">
    <source>
        <dbReference type="EMBL" id="JAS05879.1"/>
    </source>
</evidence>
<dbReference type="PANTHER" id="PTHR46379">
    <property type="entry name" value="ZINC FINGER MYND DOMAIN-CONTAINING"/>
    <property type="match status" value="1"/>
</dbReference>
<reference evidence="26" key="1">
    <citation type="submission" date="2015-12" db="EMBL/GenBank/DDBJ databases">
        <title>De novo transcriptome assembly of four potential Pierce s Disease insect vectors from Arizona vineyards.</title>
        <authorList>
            <person name="Tassone E.E."/>
        </authorList>
    </citation>
    <scope>NUCLEOTIDE SEQUENCE</scope>
</reference>
<feature type="domain" description="MYND-type" evidence="22">
    <location>
        <begin position="736"/>
        <end position="771"/>
    </location>
</feature>
<dbReference type="FunFam" id="6.10.140.2220:FF:000002">
    <property type="entry name" value="Protein kinase C-binding protein 1 isoform C"/>
    <property type="match status" value="1"/>
</dbReference>
<evidence type="ECO:0000256" key="3">
    <source>
        <dbReference type="ARBA" id="ARBA00022454"/>
    </source>
</evidence>
<evidence type="ECO:0000313" key="26">
    <source>
        <dbReference type="EMBL" id="JAS17296.1"/>
    </source>
</evidence>
<dbReference type="PANTHER" id="PTHR46379:SF1">
    <property type="entry name" value="ZINC FINGER MYND DOMAIN-CONTAINING PROTEIN 11"/>
    <property type="match status" value="1"/>
</dbReference>
<feature type="domain" description="PWWP" evidence="21">
    <location>
        <begin position="321"/>
        <end position="372"/>
    </location>
</feature>
<feature type="region of interest" description="Disordered" evidence="18">
    <location>
        <begin position="407"/>
        <end position="704"/>
    </location>
</feature>
<dbReference type="Pfam" id="PF00439">
    <property type="entry name" value="Bromodomain"/>
    <property type="match status" value="1"/>
</dbReference>
<evidence type="ECO:0000256" key="11">
    <source>
        <dbReference type="ARBA" id="ARBA00022853"/>
    </source>
</evidence>
<accession>A0A1B6CUY0</accession>
<evidence type="ECO:0000256" key="15">
    <source>
        <dbReference type="ARBA" id="ARBA00023242"/>
    </source>
</evidence>
<keyword evidence="4" id="KW-0678">Repressor</keyword>
<dbReference type="InterPro" id="IPR001487">
    <property type="entry name" value="Bromodomain"/>
</dbReference>
<dbReference type="GO" id="GO:0008270">
    <property type="term" value="F:zinc ion binding"/>
    <property type="evidence" value="ECO:0007669"/>
    <property type="project" value="UniProtKB-KW"/>
</dbReference>
<dbReference type="SMART" id="SM00297">
    <property type="entry name" value="BROMO"/>
    <property type="match status" value="1"/>
</dbReference>
<evidence type="ECO:0000256" key="16">
    <source>
        <dbReference type="PROSITE-ProRule" id="PRU00035"/>
    </source>
</evidence>
<feature type="compositionally biased region" description="Basic residues" evidence="18">
    <location>
        <begin position="477"/>
        <end position="496"/>
    </location>
</feature>
<dbReference type="SMART" id="SM00249">
    <property type="entry name" value="PHD"/>
    <property type="match status" value="1"/>
</dbReference>
<keyword evidence="15" id="KW-0539">Nucleus</keyword>
<keyword evidence="14" id="KW-0804">Transcription</keyword>
<comment type="subcellular location">
    <subcellularLocation>
        <location evidence="2">Chromosome</location>
    </subcellularLocation>
    <subcellularLocation>
        <location evidence="1">Nucleus</location>
    </subcellularLocation>
</comment>
<feature type="compositionally biased region" description="Polar residues" evidence="18">
    <location>
        <begin position="563"/>
        <end position="574"/>
    </location>
</feature>
<keyword evidence="10" id="KW-0832">Ubl conjugation</keyword>
<dbReference type="PROSITE" id="PS01360">
    <property type="entry name" value="ZF_MYND_1"/>
    <property type="match status" value="1"/>
</dbReference>
<evidence type="ECO:0000256" key="13">
    <source>
        <dbReference type="ARBA" id="ARBA00023117"/>
    </source>
</evidence>
<dbReference type="EMBL" id="GEDC01030968">
    <property type="protein sequence ID" value="JAS06330.1"/>
    <property type="molecule type" value="Transcribed_RNA"/>
</dbReference>
<sequence length="775" mass="90347">MESDGLFYAMSRRRVSCPQVTQQLWDAIKTIRYQRQVPDLDRIARYMSRIHNVSQEEVTKQLNYCVRDGLILLTSRVGIKGAKTGIVQESYKLPHQDQVVKDSHDWYCFECHRAGDVISCNTCHRVFHLACISKDELPETDVKHKFICNVCKMCDAKEELDIKKSQLNRLLVFTCSKLKSKLPVPLMERQVPCSTTYISDRTVSVRRPSAEVLNNLKWMLDEKETWRQDYLIYRHMDLQTMEAKADTGKYEHLEEFKADAQTIVHNVVIFHGVHSNVADRARLMLRDCLHDIQEIRQCKDCYRVSNEKINKHWFCKPCRPPHLLVYAKQKGFPYWPAKVIKVHAENYDVRFFGGIHQKAVIDKTYTRPISVNIHTLQVKRTSSWNKACEELKRHQNLLEKMRVATQDFTCPPPDSSSESEAESVQEEEEADEAAKERERLDESDEEDDEELNVVHTNKKIKPVEKEKVVTPPSSPVAKRKPGRSSLSKKRGRPRKYPKTDDEDDEEDDELDIIGDEYDFVDDSKDYKKTGQEKFTSSPESPLAKGTLSHPSKSKKRGRPPLNKNKSPETLTPKGSTAFKALPPRLPRGRGRPPGVKNKRTVEKEKQLILQQDVDHEQEEQRRRLDHEEMDRRYSEEKEKISTTSVPNVLEKKEEEEMVSSSCQEPQVKSIAIQTRPVEPKKVPETSSKDIAKARSEIEEEKNQEIERLKTEHEKEIAELEEKHKAAIADIKKKQWCFNCEQEAIYHCCWNTAYCSIDCQQLHWQKEHKRVCRRKR</sequence>
<dbReference type="InterPro" id="IPR036427">
    <property type="entry name" value="Bromodomain-like_sf"/>
</dbReference>
<dbReference type="PROSITE" id="PS50865">
    <property type="entry name" value="ZF_MYND_2"/>
    <property type="match status" value="1"/>
</dbReference>
<dbReference type="PROSITE" id="PS50016">
    <property type="entry name" value="ZF_PHD_2"/>
    <property type="match status" value="1"/>
</dbReference>
<dbReference type="AlphaFoldDB" id="A0A1B6CUY0"/>
<protein>
    <recommendedName>
        <fullName evidence="27">MYND-type domain-containing protein</fullName>
    </recommendedName>
</protein>
<evidence type="ECO:0000256" key="12">
    <source>
        <dbReference type="ARBA" id="ARBA00023015"/>
    </source>
</evidence>
<evidence type="ECO:0000256" key="14">
    <source>
        <dbReference type="ARBA" id="ARBA00023163"/>
    </source>
</evidence>
<feature type="domain" description="Bromo" evidence="19">
    <location>
        <begin position="231"/>
        <end position="278"/>
    </location>
</feature>
<keyword evidence="3" id="KW-0158">Chromosome</keyword>
<evidence type="ECO:0000256" key="18">
    <source>
        <dbReference type="SAM" id="MobiDB-lite"/>
    </source>
</evidence>
<proteinExistence type="predicted"/>
<dbReference type="InterPro" id="IPR047269">
    <property type="entry name" value="ZMY11"/>
</dbReference>
<dbReference type="InterPro" id="IPR001965">
    <property type="entry name" value="Znf_PHD"/>
</dbReference>
<name>A0A1B6CUY0_9HEMI</name>
<dbReference type="Gene3D" id="6.10.140.2220">
    <property type="match status" value="1"/>
</dbReference>
<dbReference type="PROSITE" id="PS01359">
    <property type="entry name" value="ZF_PHD_1"/>
    <property type="match status" value="1"/>
</dbReference>
<feature type="compositionally biased region" description="Basic and acidic residues" evidence="18">
    <location>
        <begin position="677"/>
        <end position="704"/>
    </location>
</feature>
<feature type="domain" description="SAMD1-like winged helix (WH)" evidence="23">
    <location>
        <begin position="12"/>
        <end position="88"/>
    </location>
</feature>
<dbReference type="GO" id="GO:0003714">
    <property type="term" value="F:transcription corepressor activity"/>
    <property type="evidence" value="ECO:0007669"/>
    <property type="project" value="InterPro"/>
</dbReference>
<evidence type="ECO:0000256" key="9">
    <source>
        <dbReference type="ARBA" id="ARBA00022833"/>
    </source>
</evidence>
<evidence type="ECO:0000313" key="25">
    <source>
        <dbReference type="EMBL" id="JAS06330.1"/>
    </source>
</evidence>
<evidence type="ECO:0000256" key="4">
    <source>
        <dbReference type="ARBA" id="ARBA00022491"/>
    </source>
</evidence>
<evidence type="ECO:0000256" key="7">
    <source>
        <dbReference type="ARBA" id="ARBA00022723"/>
    </source>
</evidence>
<dbReference type="GO" id="GO:0005634">
    <property type="term" value="C:nucleus"/>
    <property type="evidence" value="ECO:0007669"/>
    <property type="project" value="UniProtKB-SubCell"/>
</dbReference>
<dbReference type="Pfam" id="PF24324">
    <property type="entry name" value="MYND_ZMYND11_ZMYD8"/>
    <property type="match status" value="1"/>
</dbReference>
<keyword evidence="12" id="KW-0805">Transcription regulation</keyword>
<dbReference type="Gene3D" id="2.30.30.140">
    <property type="match status" value="1"/>
</dbReference>
<dbReference type="InterPro" id="IPR047268">
    <property type="entry name" value="PWWP_BS69"/>
</dbReference>
<dbReference type="PROSITE" id="PS50014">
    <property type="entry name" value="BROMODOMAIN_2"/>
    <property type="match status" value="1"/>
</dbReference>
<evidence type="ECO:0008006" key="27">
    <source>
        <dbReference type="Google" id="ProtNLM"/>
    </source>
</evidence>
<dbReference type="GO" id="GO:0003677">
    <property type="term" value="F:DNA binding"/>
    <property type="evidence" value="ECO:0007669"/>
    <property type="project" value="InterPro"/>
</dbReference>
<feature type="compositionally biased region" description="Acidic residues" evidence="18">
    <location>
        <begin position="417"/>
        <end position="431"/>
    </location>
</feature>
<keyword evidence="9" id="KW-0862">Zinc</keyword>
<dbReference type="PROSITE" id="PS50812">
    <property type="entry name" value="PWWP"/>
    <property type="match status" value="1"/>
</dbReference>
<evidence type="ECO:0000256" key="2">
    <source>
        <dbReference type="ARBA" id="ARBA00004286"/>
    </source>
</evidence>
<evidence type="ECO:0000256" key="17">
    <source>
        <dbReference type="PROSITE-ProRule" id="PRU00134"/>
    </source>
</evidence>
<dbReference type="GO" id="GO:0140006">
    <property type="term" value="F:histone H3 reader activity"/>
    <property type="evidence" value="ECO:0007669"/>
    <property type="project" value="UniProtKB-ARBA"/>
</dbReference>
<evidence type="ECO:0000259" key="23">
    <source>
        <dbReference type="PROSITE" id="PS52014"/>
    </source>
</evidence>
<dbReference type="InterPro" id="IPR002893">
    <property type="entry name" value="Znf_MYND"/>
</dbReference>
<keyword evidence="8 17" id="KW-0863">Zinc-finger</keyword>
<organism evidence="26">
    <name type="scientific">Clastoptera arizonana</name>
    <name type="common">Arizona spittle bug</name>
    <dbReference type="NCBI Taxonomy" id="38151"/>
    <lineage>
        <taxon>Eukaryota</taxon>
        <taxon>Metazoa</taxon>
        <taxon>Ecdysozoa</taxon>
        <taxon>Arthropoda</taxon>
        <taxon>Hexapoda</taxon>
        <taxon>Insecta</taxon>
        <taxon>Pterygota</taxon>
        <taxon>Neoptera</taxon>
        <taxon>Paraneoptera</taxon>
        <taxon>Hemiptera</taxon>
        <taxon>Auchenorrhyncha</taxon>
        <taxon>Cercopoidea</taxon>
        <taxon>Clastopteridae</taxon>
        <taxon>Clastoptera</taxon>
    </lineage>
</organism>
<evidence type="ECO:0000259" key="19">
    <source>
        <dbReference type="PROSITE" id="PS50014"/>
    </source>
</evidence>
<dbReference type="InterPro" id="IPR048589">
    <property type="entry name" value="SAMD1-like_WH"/>
</dbReference>
<evidence type="ECO:0000259" key="20">
    <source>
        <dbReference type="PROSITE" id="PS50016"/>
    </source>
</evidence>
<dbReference type="GO" id="GO:0034243">
    <property type="term" value="P:regulation of transcription elongation by RNA polymerase II"/>
    <property type="evidence" value="ECO:0007669"/>
    <property type="project" value="InterPro"/>
</dbReference>
<dbReference type="GO" id="GO:0005694">
    <property type="term" value="C:chromosome"/>
    <property type="evidence" value="ECO:0007669"/>
    <property type="project" value="UniProtKB-SubCell"/>
</dbReference>
<dbReference type="Gene3D" id="1.20.920.10">
    <property type="entry name" value="Bromodomain-like"/>
    <property type="match status" value="1"/>
</dbReference>
<feature type="compositionally biased region" description="Basic and acidic residues" evidence="18">
    <location>
        <begin position="599"/>
        <end position="640"/>
    </location>
</feature>
<keyword evidence="13 16" id="KW-0103">Bromodomain</keyword>
<gene>
    <name evidence="26" type="ORF">g.30953</name>
    <name evidence="25" type="ORF">g.30955</name>
    <name evidence="24" type="ORF">g.30959</name>
</gene>
<evidence type="ECO:0000256" key="6">
    <source>
        <dbReference type="ARBA" id="ARBA00022553"/>
    </source>
</evidence>
<evidence type="ECO:0000256" key="1">
    <source>
        <dbReference type="ARBA" id="ARBA00004123"/>
    </source>
</evidence>
<keyword evidence="6" id="KW-0597">Phosphoprotein</keyword>
<dbReference type="GO" id="GO:0009966">
    <property type="term" value="P:regulation of signal transduction"/>
    <property type="evidence" value="ECO:0007669"/>
    <property type="project" value="TreeGrafter"/>
</dbReference>
<dbReference type="InterPro" id="IPR019786">
    <property type="entry name" value="Zinc_finger_PHD-type_CS"/>
</dbReference>
<dbReference type="EMBL" id="GEDC01020002">
    <property type="protein sequence ID" value="JAS17296.1"/>
    <property type="molecule type" value="Transcribed_RNA"/>
</dbReference>
<dbReference type="InterPro" id="IPR019787">
    <property type="entry name" value="Znf_PHD-finger"/>
</dbReference>
<evidence type="ECO:0000256" key="10">
    <source>
        <dbReference type="ARBA" id="ARBA00022843"/>
    </source>
</evidence>
<dbReference type="SUPFAM" id="SSF47370">
    <property type="entry name" value="Bromodomain"/>
    <property type="match status" value="1"/>
</dbReference>
<dbReference type="InterPro" id="IPR057053">
    <property type="entry name" value="MYND_ZMYND11_ZMYD8"/>
</dbReference>
<dbReference type="InterPro" id="IPR011011">
    <property type="entry name" value="Znf_FYVE_PHD"/>
</dbReference>
<dbReference type="SUPFAM" id="SSF63748">
    <property type="entry name" value="Tudor/PWWP/MBT"/>
    <property type="match status" value="1"/>
</dbReference>
<feature type="compositionally biased region" description="Acidic residues" evidence="18">
    <location>
        <begin position="441"/>
        <end position="451"/>
    </location>
</feature>
<evidence type="ECO:0000256" key="8">
    <source>
        <dbReference type="ARBA" id="ARBA00022771"/>
    </source>
</evidence>
<dbReference type="PROSITE" id="PS52014">
    <property type="entry name" value="SAMD1_WH"/>
    <property type="match status" value="1"/>
</dbReference>
<dbReference type="SMART" id="SM00384">
    <property type="entry name" value="AT_hook"/>
    <property type="match status" value="3"/>
</dbReference>
<dbReference type="SUPFAM" id="SSF57903">
    <property type="entry name" value="FYVE/PHD zinc finger"/>
    <property type="match status" value="1"/>
</dbReference>
<evidence type="ECO:0000259" key="22">
    <source>
        <dbReference type="PROSITE" id="PS50865"/>
    </source>
</evidence>
<evidence type="ECO:0000259" key="21">
    <source>
        <dbReference type="PROSITE" id="PS50812"/>
    </source>
</evidence>
<feature type="compositionally biased region" description="Acidic residues" evidence="18">
    <location>
        <begin position="500"/>
        <end position="520"/>
    </location>
</feature>
<keyword evidence="5" id="KW-1017">Isopeptide bond</keyword>
<dbReference type="EMBL" id="GEDC01031419">
    <property type="protein sequence ID" value="JAS05879.1"/>
    <property type="molecule type" value="Transcribed_RNA"/>
</dbReference>
<keyword evidence="7" id="KW-0479">Metal-binding</keyword>
<dbReference type="InterPro" id="IPR013083">
    <property type="entry name" value="Znf_RING/FYVE/PHD"/>
</dbReference>
<feature type="compositionally biased region" description="Basic and acidic residues" evidence="18">
    <location>
        <begin position="521"/>
        <end position="531"/>
    </location>
</feature>
<dbReference type="Gene3D" id="3.30.40.10">
    <property type="entry name" value="Zinc/RING finger domain, C3HC4 (zinc finger)"/>
    <property type="match status" value="1"/>
</dbReference>
<dbReference type="InterPro" id="IPR000313">
    <property type="entry name" value="PWWP_dom"/>
</dbReference>
<feature type="domain" description="PHD-type" evidence="20">
    <location>
        <begin position="105"/>
        <end position="154"/>
    </location>
</feature>
<dbReference type="CDD" id="cd20159">
    <property type="entry name" value="PWWP_BS69"/>
    <property type="match status" value="1"/>
</dbReference>
<dbReference type="SUPFAM" id="SSF144232">
    <property type="entry name" value="HIT/MYND zinc finger-like"/>
    <property type="match status" value="1"/>
</dbReference>
<dbReference type="InterPro" id="IPR017956">
    <property type="entry name" value="AT_hook_DNA-bd_motif"/>
</dbReference>